<dbReference type="PANTHER" id="PTHR24006:SF923">
    <property type="entry name" value="USP DOMAIN-CONTAINING PROTEIN"/>
    <property type="match status" value="1"/>
</dbReference>
<dbReference type="InterPro" id="IPR001394">
    <property type="entry name" value="Peptidase_C19_UCH"/>
</dbReference>
<dbReference type="GO" id="GO:0004843">
    <property type="term" value="F:cysteine-type deubiquitinase activity"/>
    <property type="evidence" value="ECO:0007669"/>
    <property type="project" value="InterPro"/>
</dbReference>
<feature type="compositionally biased region" description="Basic and acidic residues" evidence="2">
    <location>
        <begin position="513"/>
        <end position="522"/>
    </location>
</feature>
<feature type="domain" description="USP" evidence="3">
    <location>
        <begin position="39"/>
        <end position="352"/>
    </location>
</feature>
<evidence type="ECO:0000313" key="5">
    <source>
        <dbReference type="Proteomes" id="UP001231189"/>
    </source>
</evidence>
<dbReference type="EMBL" id="JAUUTY010000001">
    <property type="protein sequence ID" value="KAK1696178.1"/>
    <property type="molecule type" value="Genomic_DNA"/>
</dbReference>
<keyword evidence="5" id="KW-1185">Reference proteome</keyword>
<organism evidence="4 5">
    <name type="scientific">Lolium multiflorum</name>
    <name type="common">Italian ryegrass</name>
    <name type="synonym">Lolium perenne subsp. multiflorum</name>
    <dbReference type="NCBI Taxonomy" id="4521"/>
    <lineage>
        <taxon>Eukaryota</taxon>
        <taxon>Viridiplantae</taxon>
        <taxon>Streptophyta</taxon>
        <taxon>Embryophyta</taxon>
        <taxon>Tracheophyta</taxon>
        <taxon>Spermatophyta</taxon>
        <taxon>Magnoliopsida</taxon>
        <taxon>Liliopsida</taxon>
        <taxon>Poales</taxon>
        <taxon>Poaceae</taxon>
        <taxon>BOP clade</taxon>
        <taxon>Pooideae</taxon>
        <taxon>Poodae</taxon>
        <taxon>Poeae</taxon>
        <taxon>Poeae Chloroplast Group 2 (Poeae type)</taxon>
        <taxon>Loliodinae</taxon>
        <taxon>Loliinae</taxon>
        <taxon>Lolium</taxon>
    </lineage>
</organism>
<proteinExistence type="inferred from homology"/>
<feature type="compositionally biased region" description="Basic and acidic residues" evidence="2">
    <location>
        <begin position="488"/>
        <end position="500"/>
    </location>
</feature>
<dbReference type="GO" id="GO:0005634">
    <property type="term" value="C:nucleus"/>
    <property type="evidence" value="ECO:0007669"/>
    <property type="project" value="TreeGrafter"/>
</dbReference>
<comment type="caution">
    <text evidence="4">The sequence shown here is derived from an EMBL/GenBank/DDBJ whole genome shotgun (WGS) entry which is preliminary data.</text>
</comment>
<dbReference type="AlphaFoldDB" id="A0AAD8U1W5"/>
<dbReference type="InterPro" id="IPR050164">
    <property type="entry name" value="Peptidase_C19"/>
</dbReference>
<dbReference type="Gene3D" id="3.90.70.10">
    <property type="entry name" value="Cysteine proteinases"/>
    <property type="match status" value="1"/>
</dbReference>
<feature type="compositionally biased region" description="Acidic residues" evidence="2">
    <location>
        <begin position="352"/>
        <end position="361"/>
    </location>
</feature>
<feature type="region of interest" description="Disordered" evidence="2">
    <location>
        <begin position="472"/>
        <end position="522"/>
    </location>
</feature>
<name>A0AAD8U1W5_LOLMU</name>
<dbReference type="PROSITE" id="PS00973">
    <property type="entry name" value="USP_2"/>
    <property type="match status" value="1"/>
</dbReference>
<accession>A0AAD8U1W5</accession>
<dbReference type="Proteomes" id="UP001231189">
    <property type="component" value="Unassembled WGS sequence"/>
</dbReference>
<evidence type="ECO:0000259" key="3">
    <source>
        <dbReference type="PROSITE" id="PS50235"/>
    </source>
</evidence>
<dbReference type="GO" id="GO:0016579">
    <property type="term" value="P:protein deubiquitination"/>
    <property type="evidence" value="ECO:0007669"/>
    <property type="project" value="InterPro"/>
</dbReference>
<dbReference type="InterPro" id="IPR018200">
    <property type="entry name" value="USP_CS"/>
</dbReference>
<evidence type="ECO:0000256" key="2">
    <source>
        <dbReference type="SAM" id="MobiDB-lite"/>
    </source>
</evidence>
<evidence type="ECO:0000256" key="1">
    <source>
        <dbReference type="ARBA" id="ARBA00009085"/>
    </source>
</evidence>
<dbReference type="Pfam" id="PF00443">
    <property type="entry name" value="UCH"/>
    <property type="match status" value="1"/>
</dbReference>
<dbReference type="InterPro" id="IPR038765">
    <property type="entry name" value="Papain-like_cys_pep_sf"/>
</dbReference>
<gene>
    <name evidence="4" type="ORF">QYE76_012875</name>
</gene>
<dbReference type="PROSITE" id="PS50235">
    <property type="entry name" value="USP_3"/>
    <property type="match status" value="1"/>
</dbReference>
<dbReference type="InterPro" id="IPR028889">
    <property type="entry name" value="USP"/>
</dbReference>
<comment type="similarity">
    <text evidence="1">Belongs to the peptidase C19 family.</text>
</comment>
<dbReference type="SUPFAM" id="SSF54001">
    <property type="entry name" value="Cysteine proteinases"/>
    <property type="match status" value="1"/>
</dbReference>
<reference evidence="4" key="1">
    <citation type="submission" date="2023-07" db="EMBL/GenBank/DDBJ databases">
        <title>A chromosome-level genome assembly of Lolium multiflorum.</title>
        <authorList>
            <person name="Chen Y."/>
            <person name="Copetti D."/>
            <person name="Kolliker R."/>
            <person name="Studer B."/>
        </authorList>
    </citation>
    <scope>NUCLEOTIDE SEQUENCE</scope>
    <source>
        <strain evidence="4">02402/16</strain>
        <tissue evidence="4">Leaf</tissue>
    </source>
</reference>
<dbReference type="GO" id="GO:0005829">
    <property type="term" value="C:cytosol"/>
    <property type="evidence" value="ECO:0007669"/>
    <property type="project" value="TreeGrafter"/>
</dbReference>
<dbReference type="PANTHER" id="PTHR24006">
    <property type="entry name" value="UBIQUITIN CARBOXYL-TERMINAL HYDROLASE"/>
    <property type="match status" value="1"/>
</dbReference>
<protein>
    <recommendedName>
        <fullName evidence="3">USP domain-containing protein</fullName>
    </recommendedName>
</protein>
<feature type="region of interest" description="Disordered" evidence="2">
    <location>
        <begin position="332"/>
        <end position="396"/>
    </location>
</feature>
<sequence length="522" mass="58483">MQDLNFLDHFQQISGCTSFIHKDIGGLLECAKLQNPMGASLSNPEKWTCFVNCILQCVVHTVPLVLKLLKDDHIDACPRDSDKFCCYCSLKLHADEIIKRSGCVLYPKKFVELLNLISENFEWGQHQDAHEFLRYLLDKLDEASVPQSPPSEGSSSIVQQIFGGQLKSQLHCPECQHCSDRLEPFVDLNLEVTQMSSVTDALHSFTKIEVFENFPCDGCKSRVNMEKQFEVEQAPEVLVIQLKRFQNLGSAISKIQAKVEYQPELDLNPFLSTPEDKPQYYDLYGVVEHLGVPSNGHYVMKICKDRALDSEAYLLFYVKQGSSPWFSTLLKRKKNSSGDSDEDSYSCSGSDSDSDEQENECSPETPSWCKDEVRDTNDSPDGALGTSGLRSVGPNSDNITKGKCITSIVQEKAIEDEPIKQFKDMLINKLRMAGLTGSEIEEAAAVILARPMEESQMVFTLKASRREYIVETLDDGDKTGSKKRRRNDTKVKGHELGEVSREEEESGVGSKGGDPRECGGRR</sequence>
<evidence type="ECO:0000313" key="4">
    <source>
        <dbReference type="EMBL" id="KAK1696178.1"/>
    </source>
</evidence>